<dbReference type="PRINTS" id="PR00455">
    <property type="entry name" value="HTHTETR"/>
</dbReference>
<sequence>MPRGFSENQRQHLQEKLIASAFDALANTGVRRTTVEDLARSAGISTGAFYKFFPSKETLFFVVYDRAEEDLKNEFTAFVEPSIEISAIAVRDALKQMLRSEAMQSLLRLMQKEELDYLLRGVDPKMIAEHLQRDGAFLQNLIEKLSARGLHVTPDVNRILSYLQALFVLCAARSQYEPYASQIIDAFVDTFINEIIA</sequence>
<accession>A0A0S7BH01</accession>
<dbReference type="InterPro" id="IPR001647">
    <property type="entry name" value="HTH_TetR"/>
</dbReference>
<evidence type="ECO:0000259" key="3">
    <source>
        <dbReference type="PROSITE" id="PS50977"/>
    </source>
</evidence>
<dbReference type="PANTHER" id="PTHR43479">
    <property type="entry name" value="ACREF/ENVCD OPERON REPRESSOR-RELATED"/>
    <property type="match status" value="1"/>
</dbReference>
<feature type="DNA-binding region" description="H-T-H motif" evidence="2">
    <location>
        <begin position="34"/>
        <end position="53"/>
    </location>
</feature>
<evidence type="ECO:0000256" key="2">
    <source>
        <dbReference type="PROSITE-ProRule" id="PRU00335"/>
    </source>
</evidence>
<dbReference type="Pfam" id="PF00440">
    <property type="entry name" value="TetR_N"/>
    <property type="match status" value="1"/>
</dbReference>
<dbReference type="InterPro" id="IPR009057">
    <property type="entry name" value="Homeodomain-like_sf"/>
</dbReference>
<reference evidence="4" key="1">
    <citation type="submission" date="2015-07" db="EMBL/GenBank/DDBJ databases">
        <title>Draft Genome Sequences of Anaerolinea thermolimosa IMO-1, Bellilinea caldifistulae GOMI-1, Leptolinea tardivitalis YMTK-2, Levilinea saccharolytica KIBI-1,Longilinea arvoryzae KOME-1, Previously Described as Members of the Anaerolineaceae (Chloroflexi).</title>
        <authorList>
            <person name="Sekiguchi Y."/>
            <person name="Ohashi A."/>
            <person name="Matsuura N."/>
            <person name="Tourlousse M.D."/>
        </authorList>
    </citation>
    <scope>NUCLEOTIDE SEQUENCE [LARGE SCALE GENOMIC DNA]</scope>
    <source>
        <strain evidence="4">KOME-1</strain>
    </source>
</reference>
<dbReference type="AlphaFoldDB" id="A0A0S7BH01"/>
<dbReference type="InterPro" id="IPR023772">
    <property type="entry name" value="DNA-bd_HTH_TetR-type_CS"/>
</dbReference>
<dbReference type="EMBL" id="DF967972">
    <property type="protein sequence ID" value="GAP13843.1"/>
    <property type="molecule type" value="Genomic_DNA"/>
</dbReference>
<evidence type="ECO:0000313" key="5">
    <source>
        <dbReference type="Proteomes" id="UP000055060"/>
    </source>
</evidence>
<dbReference type="STRING" id="360412.LARV_01601"/>
<organism evidence="4">
    <name type="scientific">Longilinea arvoryzae</name>
    <dbReference type="NCBI Taxonomy" id="360412"/>
    <lineage>
        <taxon>Bacteria</taxon>
        <taxon>Bacillati</taxon>
        <taxon>Chloroflexota</taxon>
        <taxon>Anaerolineae</taxon>
        <taxon>Anaerolineales</taxon>
        <taxon>Anaerolineaceae</taxon>
        <taxon>Longilinea</taxon>
    </lineage>
</organism>
<dbReference type="GO" id="GO:0003677">
    <property type="term" value="F:DNA binding"/>
    <property type="evidence" value="ECO:0007669"/>
    <property type="project" value="UniProtKB-UniRule"/>
</dbReference>
<dbReference type="RefSeq" id="WP_075073150.1">
    <property type="nucleotide sequence ID" value="NZ_DF967972.1"/>
</dbReference>
<dbReference type="SUPFAM" id="SSF46689">
    <property type="entry name" value="Homeodomain-like"/>
    <property type="match status" value="1"/>
</dbReference>
<keyword evidence="1 2" id="KW-0238">DNA-binding</keyword>
<feature type="domain" description="HTH tetR-type" evidence="3">
    <location>
        <begin position="11"/>
        <end position="71"/>
    </location>
</feature>
<evidence type="ECO:0000256" key="1">
    <source>
        <dbReference type="ARBA" id="ARBA00023125"/>
    </source>
</evidence>
<dbReference type="InterPro" id="IPR050624">
    <property type="entry name" value="HTH-type_Tx_Regulator"/>
</dbReference>
<evidence type="ECO:0000313" key="4">
    <source>
        <dbReference type="EMBL" id="GAP13843.1"/>
    </source>
</evidence>
<proteinExistence type="predicted"/>
<protein>
    <submittedName>
        <fullName evidence="4">Transcriptional regulator, TetR family</fullName>
    </submittedName>
</protein>
<dbReference type="PROSITE" id="PS50977">
    <property type="entry name" value="HTH_TETR_2"/>
    <property type="match status" value="1"/>
</dbReference>
<dbReference type="Proteomes" id="UP000055060">
    <property type="component" value="Unassembled WGS sequence"/>
</dbReference>
<gene>
    <name evidence="4" type="ORF">LARV_01601</name>
</gene>
<keyword evidence="5" id="KW-1185">Reference proteome</keyword>
<dbReference type="Gene3D" id="1.10.357.10">
    <property type="entry name" value="Tetracycline Repressor, domain 2"/>
    <property type="match status" value="1"/>
</dbReference>
<dbReference type="OrthoDB" id="9812993at2"/>
<dbReference type="PANTHER" id="PTHR43479:SF11">
    <property type="entry name" value="ACREF_ENVCD OPERON REPRESSOR-RELATED"/>
    <property type="match status" value="1"/>
</dbReference>
<dbReference type="PROSITE" id="PS01081">
    <property type="entry name" value="HTH_TETR_1"/>
    <property type="match status" value="1"/>
</dbReference>
<name>A0A0S7BH01_9CHLR</name>